<reference evidence="1 2" key="1">
    <citation type="submission" date="2022-10" db="EMBL/GenBank/DDBJ databases">
        <title>Ruegeria sp. nov., isolated from ocean surface water.</title>
        <authorList>
            <person name="He W."/>
            <person name="Wang L."/>
            <person name="Zhang D.-F."/>
        </authorList>
    </citation>
    <scope>NUCLEOTIDE SEQUENCE [LARGE SCALE GENOMIC DNA]</scope>
    <source>
        <strain evidence="1 2">WL0004</strain>
    </source>
</reference>
<proteinExistence type="predicted"/>
<sequence length="58" mass="6584">MLTYFGFPAKKSRPSSDFLNFLGINPDLKGNFPFSKGQLYPASNLFHADFHRPCPFSN</sequence>
<evidence type="ECO:0000313" key="2">
    <source>
        <dbReference type="Proteomes" id="UP001321014"/>
    </source>
</evidence>
<accession>A0ABT2WUS2</accession>
<evidence type="ECO:0000313" key="1">
    <source>
        <dbReference type="EMBL" id="MCU9839660.1"/>
    </source>
</evidence>
<name>A0ABT2WUS2_9RHOB</name>
<gene>
    <name evidence="1" type="ORF">OEZ49_17940</name>
</gene>
<keyword evidence="2" id="KW-1185">Reference proteome</keyword>
<dbReference type="EMBL" id="JAOVQN010000020">
    <property type="protein sequence ID" value="MCU9839660.1"/>
    <property type="molecule type" value="Genomic_DNA"/>
</dbReference>
<comment type="caution">
    <text evidence="1">The sequence shown here is derived from an EMBL/GenBank/DDBJ whole genome shotgun (WGS) entry which is preliminary data.</text>
</comment>
<dbReference type="Proteomes" id="UP001321014">
    <property type="component" value="Unassembled WGS sequence"/>
</dbReference>
<protein>
    <submittedName>
        <fullName evidence="1">Uncharacterized protein</fullName>
    </submittedName>
</protein>
<organism evidence="1 2">
    <name type="scientific">Ruegeria marisflavi</name>
    <dbReference type="NCBI Taxonomy" id="2984152"/>
    <lineage>
        <taxon>Bacteria</taxon>
        <taxon>Pseudomonadati</taxon>
        <taxon>Pseudomonadota</taxon>
        <taxon>Alphaproteobacteria</taxon>
        <taxon>Rhodobacterales</taxon>
        <taxon>Roseobacteraceae</taxon>
        <taxon>Ruegeria</taxon>
    </lineage>
</organism>